<evidence type="ECO:0000313" key="2">
    <source>
        <dbReference type="Proteomes" id="UP000306236"/>
    </source>
</evidence>
<sequence length="173" mass="20266">MAEIQLVRMPGVELSEADRLVMRRGIFEHIDGIGESNQKSWRRWWNRVLRLEPGEVMEVRTHQERLGWYHRKHMALEQAVFQAQERFDVFKGFRDWIKVGAGHCDWYPGPKGGVFPVPKTISYSKLEQADMERFHDEAVAFLRTAHAGKTLWPHLTPAARIDMIEVILRGFNE</sequence>
<reference evidence="1 2" key="1">
    <citation type="submission" date="2019-04" db="EMBL/GenBank/DDBJ databases">
        <title>Lampropedia sp YIM MLB12 draf genome.</title>
        <authorList>
            <person name="Wang Y.-X."/>
        </authorList>
    </citation>
    <scope>NUCLEOTIDE SEQUENCE [LARGE SCALE GENOMIC DNA]</scope>
    <source>
        <strain evidence="1 2">YIM MLB12</strain>
    </source>
</reference>
<keyword evidence="2" id="KW-1185">Reference proteome</keyword>
<proteinExistence type="predicted"/>
<gene>
    <name evidence="1" type="ORF">E8K88_11890</name>
</gene>
<dbReference type="EMBL" id="SSWX01000015">
    <property type="protein sequence ID" value="THJ32396.1"/>
    <property type="molecule type" value="Genomic_DNA"/>
</dbReference>
<organism evidence="1 2">
    <name type="scientific">Lampropedia aestuarii</name>
    <dbReference type="NCBI Taxonomy" id="2562762"/>
    <lineage>
        <taxon>Bacteria</taxon>
        <taxon>Pseudomonadati</taxon>
        <taxon>Pseudomonadota</taxon>
        <taxon>Betaproteobacteria</taxon>
        <taxon>Burkholderiales</taxon>
        <taxon>Comamonadaceae</taxon>
        <taxon>Lampropedia</taxon>
    </lineage>
</organism>
<dbReference type="OrthoDB" id="8723430at2"/>
<name>A0A4S5BRP7_9BURK</name>
<dbReference type="Proteomes" id="UP000306236">
    <property type="component" value="Unassembled WGS sequence"/>
</dbReference>
<protein>
    <submittedName>
        <fullName evidence="1">DUF1367 family protein</fullName>
    </submittedName>
</protein>
<evidence type="ECO:0000313" key="1">
    <source>
        <dbReference type="EMBL" id="THJ32396.1"/>
    </source>
</evidence>
<accession>A0A4S5BRP7</accession>
<comment type="caution">
    <text evidence="1">The sequence shown here is derived from an EMBL/GenBank/DDBJ whole genome shotgun (WGS) entry which is preliminary data.</text>
</comment>
<dbReference type="AlphaFoldDB" id="A0A4S5BRP7"/>
<dbReference type="RefSeq" id="WP_136406893.1">
    <property type="nucleotide sequence ID" value="NZ_SSWX01000015.1"/>
</dbReference>